<sequence>MNNHHDYSLLHFPLIYLFKNENRMNSLVQHWITLSAIT</sequence>
<accession>A0A8S5V743</accession>
<name>A0A8S5V743_9CAUD</name>
<protein>
    <submittedName>
        <fullName evidence="1">Uncharacterized protein</fullName>
    </submittedName>
</protein>
<proteinExistence type="predicted"/>
<reference evidence="1" key="1">
    <citation type="journal article" date="2021" name="Proc. Natl. Acad. Sci. U.S.A.">
        <title>A Catalog of Tens of Thousands of Viruses from Human Metagenomes Reveals Hidden Associations with Chronic Diseases.</title>
        <authorList>
            <person name="Tisza M.J."/>
            <person name="Buck C.B."/>
        </authorList>
    </citation>
    <scope>NUCLEOTIDE SEQUENCE</scope>
    <source>
        <strain evidence="1">CtXt06</strain>
    </source>
</reference>
<evidence type="ECO:0000313" key="1">
    <source>
        <dbReference type="EMBL" id="DAG02459.1"/>
    </source>
</evidence>
<dbReference type="EMBL" id="BK016209">
    <property type="protein sequence ID" value="DAG02459.1"/>
    <property type="molecule type" value="Genomic_DNA"/>
</dbReference>
<organism evidence="1">
    <name type="scientific">CrAss-like virus sp. ctXt06</name>
    <dbReference type="NCBI Taxonomy" id="2825837"/>
    <lineage>
        <taxon>Viruses</taxon>
        <taxon>Duplodnaviria</taxon>
        <taxon>Heunggongvirae</taxon>
        <taxon>Uroviricota</taxon>
        <taxon>Caudoviricetes</taxon>
        <taxon>Crassvirales</taxon>
    </lineage>
</organism>